<dbReference type="EMBL" id="JBGMDY010000001">
    <property type="protein sequence ID" value="KAL2346537.1"/>
    <property type="molecule type" value="Genomic_DNA"/>
</dbReference>
<protein>
    <submittedName>
        <fullName evidence="1">Uncharacterized protein</fullName>
    </submittedName>
</protein>
<dbReference type="AlphaFoldDB" id="A0ABD1NEJ4"/>
<evidence type="ECO:0000313" key="1">
    <source>
        <dbReference type="EMBL" id="KAL2346537.1"/>
    </source>
</evidence>
<dbReference type="Proteomes" id="UP001603857">
    <property type="component" value="Unassembled WGS sequence"/>
</dbReference>
<sequence length="99" mass="11047">MGICISSESSVIHEEACDENLIVFETNKVLRETRGLCSAYSKQGSKGLNQDAATLCQGYGEEKAAFCGIFDMAWNDWSRSEQNSKQSFVFTHTEPKERA</sequence>
<keyword evidence="2" id="KW-1185">Reference proteome</keyword>
<reference evidence="1 2" key="1">
    <citation type="submission" date="2024-08" db="EMBL/GenBank/DDBJ databases">
        <title>Insights into the chromosomal genome structure of Flemingia macrophylla.</title>
        <authorList>
            <person name="Ding Y."/>
            <person name="Zhao Y."/>
            <person name="Bi W."/>
            <person name="Wu M."/>
            <person name="Zhao G."/>
            <person name="Gong Y."/>
            <person name="Li W."/>
            <person name="Zhang P."/>
        </authorList>
    </citation>
    <scope>NUCLEOTIDE SEQUENCE [LARGE SCALE GENOMIC DNA]</scope>
    <source>
        <strain evidence="1">DYQJB</strain>
        <tissue evidence="1">Leaf</tissue>
    </source>
</reference>
<accession>A0ABD1NEJ4</accession>
<name>A0ABD1NEJ4_9FABA</name>
<evidence type="ECO:0000313" key="2">
    <source>
        <dbReference type="Proteomes" id="UP001603857"/>
    </source>
</evidence>
<organism evidence="1 2">
    <name type="scientific">Flemingia macrophylla</name>
    <dbReference type="NCBI Taxonomy" id="520843"/>
    <lineage>
        <taxon>Eukaryota</taxon>
        <taxon>Viridiplantae</taxon>
        <taxon>Streptophyta</taxon>
        <taxon>Embryophyta</taxon>
        <taxon>Tracheophyta</taxon>
        <taxon>Spermatophyta</taxon>
        <taxon>Magnoliopsida</taxon>
        <taxon>eudicotyledons</taxon>
        <taxon>Gunneridae</taxon>
        <taxon>Pentapetalae</taxon>
        <taxon>rosids</taxon>
        <taxon>fabids</taxon>
        <taxon>Fabales</taxon>
        <taxon>Fabaceae</taxon>
        <taxon>Papilionoideae</taxon>
        <taxon>50 kb inversion clade</taxon>
        <taxon>NPAAA clade</taxon>
        <taxon>indigoferoid/millettioid clade</taxon>
        <taxon>Phaseoleae</taxon>
        <taxon>Flemingia</taxon>
    </lineage>
</organism>
<gene>
    <name evidence="1" type="ORF">Fmac_000537</name>
</gene>
<proteinExistence type="predicted"/>
<comment type="caution">
    <text evidence="1">The sequence shown here is derived from an EMBL/GenBank/DDBJ whole genome shotgun (WGS) entry which is preliminary data.</text>
</comment>